<dbReference type="Proteomes" id="UP000276133">
    <property type="component" value="Unassembled WGS sequence"/>
</dbReference>
<reference evidence="1 2" key="1">
    <citation type="journal article" date="2018" name="Sci. Rep.">
        <title>Genomic signatures of local adaptation to the degree of environmental predictability in rotifers.</title>
        <authorList>
            <person name="Franch-Gras L."/>
            <person name="Hahn C."/>
            <person name="Garcia-Roger E.M."/>
            <person name="Carmona M.J."/>
            <person name="Serra M."/>
            <person name="Gomez A."/>
        </authorList>
    </citation>
    <scope>NUCLEOTIDE SEQUENCE [LARGE SCALE GENOMIC DNA]</scope>
    <source>
        <strain evidence="1">HYR1</strain>
    </source>
</reference>
<evidence type="ECO:0000313" key="2">
    <source>
        <dbReference type="Proteomes" id="UP000276133"/>
    </source>
</evidence>
<proteinExistence type="predicted"/>
<sequence length="75" mass="9107">MRALHVLRCFTHFRKDIIFKAFYLIEPGQEWIFQYQPLHDHLKKSSKRLNPSICVFVFKTWSYNLLNYHSAESNC</sequence>
<name>A0A3M7T7N3_BRAPC</name>
<protein>
    <submittedName>
        <fullName evidence="1">Uncharacterized protein</fullName>
    </submittedName>
</protein>
<dbReference type="AlphaFoldDB" id="A0A3M7T7N3"/>
<keyword evidence="2" id="KW-1185">Reference proteome</keyword>
<accession>A0A3M7T7N3</accession>
<comment type="caution">
    <text evidence="1">The sequence shown here is derived from an EMBL/GenBank/DDBJ whole genome shotgun (WGS) entry which is preliminary data.</text>
</comment>
<evidence type="ECO:0000313" key="1">
    <source>
        <dbReference type="EMBL" id="RNA43985.1"/>
    </source>
</evidence>
<dbReference type="EMBL" id="REGN01000166">
    <property type="protein sequence ID" value="RNA43985.1"/>
    <property type="molecule type" value="Genomic_DNA"/>
</dbReference>
<organism evidence="1 2">
    <name type="scientific">Brachionus plicatilis</name>
    <name type="common">Marine rotifer</name>
    <name type="synonym">Brachionus muelleri</name>
    <dbReference type="NCBI Taxonomy" id="10195"/>
    <lineage>
        <taxon>Eukaryota</taxon>
        <taxon>Metazoa</taxon>
        <taxon>Spiralia</taxon>
        <taxon>Gnathifera</taxon>
        <taxon>Rotifera</taxon>
        <taxon>Eurotatoria</taxon>
        <taxon>Monogononta</taxon>
        <taxon>Pseudotrocha</taxon>
        <taxon>Ploima</taxon>
        <taxon>Brachionidae</taxon>
        <taxon>Brachionus</taxon>
    </lineage>
</organism>
<gene>
    <name evidence="1" type="ORF">BpHYR1_032078</name>
</gene>